<proteinExistence type="predicted"/>
<name>A0A0J9XFJ5_GEOCN</name>
<feature type="region of interest" description="Disordered" evidence="5">
    <location>
        <begin position="390"/>
        <end position="583"/>
    </location>
</feature>
<comment type="subcellular location">
    <subcellularLocation>
        <location evidence="1">Membrane</location>
        <topology evidence="1">Single-pass membrane protein</topology>
    </subcellularLocation>
</comment>
<dbReference type="PANTHER" id="PTHR15549">
    <property type="entry name" value="PAIRED IMMUNOGLOBULIN-LIKE TYPE 2 RECEPTOR"/>
    <property type="match status" value="1"/>
</dbReference>
<evidence type="ECO:0000256" key="5">
    <source>
        <dbReference type="SAM" id="MobiDB-lite"/>
    </source>
</evidence>
<feature type="compositionally biased region" description="Polar residues" evidence="5">
    <location>
        <begin position="501"/>
        <end position="512"/>
    </location>
</feature>
<reference evidence="7" key="1">
    <citation type="submission" date="2014-03" db="EMBL/GenBank/DDBJ databases">
        <authorList>
            <person name="Casaregola S."/>
        </authorList>
    </citation>
    <scope>NUCLEOTIDE SEQUENCE [LARGE SCALE GENOMIC DNA]</scope>
    <source>
        <strain evidence="7">CLIB 918</strain>
    </source>
</reference>
<protein>
    <recommendedName>
        <fullName evidence="9">Mid2 domain-containing protein</fullName>
    </recommendedName>
</protein>
<feature type="compositionally biased region" description="Low complexity" evidence="5">
    <location>
        <begin position="429"/>
        <end position="451"/>
    </location>
</feature>
<dbReference type="OrthoDB" id="5422891at2759"/>
<evidence type="ECO:0000256" key="1">
    <source>
        <dbReference type="ARBA" id="ARBA00004167"/>
    </source>
</evidence>
<evidence type="ECO:0008006" key="9">
    <source>
        <dbReference type="Google" id="ProtNLM"/>
    </source>
</evidence>
<feature type="compositionally biased region" description="Low complexity" evidence="5">
    <location>
        <begin position="146"/>
        <end position="222"/>
    </location>
</feature>
<evidence type="ECO:0000313" key="8">
    <source>
        <dbReference type="Proteomes" id="UP000242525"/>
    </source>
</evidence>
<dbReference type="Proteomes" id="UP000242525">
    <property type="component" value="Unassembled WGS sequence"/>
</dbReference>
<evidence type="ECO:0000256" key="4">
    <source>
        <dbReference type="ARBA" id="ARBA00023136"/>
    </source>
</evidence>
<dbReference type="EMBL" id="CCBN010000013">
    <property type="protein sequence ID" value="CDO56052.1"/>
    <property type="molecule type" value="Genomic_DNA"/>
</dbReference>
<organism evidence="7 8">
    <name type="scientific">Geotrichum candidum</name>
    <name type="common">Oospora lactis</name>
    <name type="synonym">Dipodascus geotrichum</name>
    <dbReference type="NCBI Taxonomy" id="1173061"/>
    <lineage>
        <taxon>Eukaryota</taxon>
        <taxon>Fungi</taxon>
        <taxon>Dikarya</taxon>
        <taxon>Ascomycota</taxon>
        <taxon>Saccharomycotina</taxon>
        <taxon>Dipodascomycetes</taxon>
        <taxon>Dipodascales</taxon>
        <taxon>Dipodascaceae</taxon>
        <taxon>Geotrichum</taxon>
    </lineage>
</organism>
<evidence type="ECO:0000256" key="2">
    <source>
        <dbReference type="ARBA" id="ARBA00022692"/>
    </source>
</evidence>
<feature type="region of interest" description="Disordered" evidence="5">
    <location>
        <begin position="25"/>
        <end position="222"/>
    </location>
</feature>
<feature type="compositionally biased region" description="Polar residues" evidence="5">
    <location>
        <begin position="80"/>
        <end position="145"/>
    </location>
</feature>
<comment type="caution">
    <text evidence="7">The sequence shown here is derived from an EMBL/GenBank/DDBJ whole genome shotgun (WGS) entry which is preliminary data.</text>
</comment>
<dbReference type="GO" id="GO:0016020">
    <property type="term" value="C:membrane"/>
    <property type="evidence" value="ECO:0007669"/>
    <property type="project" value="UniProtKB-SubCell"/>
</dbReference>
<sequence length="583" mass="59745">MSSEQPANDAAVTVEVFATSTVFFGENDNTASPTSAAAPADSAVVSSGSPDVGEPTTTTAPNAEQSSSVEESPSQQGSSDESNPINSQPTTSENSNVGNNESTIQPSVPSASATDSVVNPEISNSVSPSSEATPQSSIPIVSTDNSQPSSTPTSLSDDTQPPSTTDISSQGSFTSVSETSQEQQSSLTSLAETSSTESLEAASTEVIPSTTAQATSSFETSSESVNVFSSISTDDSADTTVTFVITSTSTVQPTMTSESSTTSSQNIQMSSISSTSSLSQTGSSAANTAAASSSGTLVSGTPDDNGGGLSKGGTIGIAVAVPVGVILIALVLGFFLWKRHKNAKAAKSQRLAEVNDYSFNPNNSNTGLNIPPGSGGGGGAAAFAFNGATTTSDAGGSKATSSNYRGWGPTPKSPQMEQIPGGAAFPTNSRGAGVATSAAASAALARHGSSSEGEQSTHQRGSEELMIPPNLNMPSSSNTHGDEENLPDPHSSTYYPPYNPNRPQLQFSQQHDLNGFDFDDLPQTPSPAARYFNEGRSESPTQQRQLHIKNVAARRDSPKIEYSSWPDLQHESSSGTHGVSQNF</sequence>
<keyword evidence="2 6" id="KW-0812">Transmembrane</keyword>
<dbReference type="GO" id="GO:0071944">
    <property type="term" value="C:cell periphery"/>
    <property type="evidence" value="ECO:0007669"/>
    <property type="project" value="UniProtKB-ARBA"/>
</dbReference>
<feature type="compositionally biased region" description="Polar residues" evidence="5">
    <location>
        <begin position="571"/>
        <end position="583"/>
    </location>
</feature>
<evidence type="ECO:0000256" key="6">
    <source>
        <dbReference type="SAM" id="Phobius"/>
    </source>
</evidence>
<keyword evidence="8" id="KW-1185">Reference proteome</keyword>
<evidence type="ECO:0000313" key="7">
    <source>
        <dbReference type="EMBL" id="CDO56052.1"/>
    </source>
</evidence>
<evidence type="ECO:0000256" key="3">
    <source>
        <dbReference type="ARBA" id="ARBA00022989"/>
    </source>
</evidence>
<dbReference type="PANTHER" id="PTHR15549:SF26">
    <property type="entry name" value="AXIAL BUDDING PATTERN PROTEIN 2-RELATED"/>
    <property type="match status" value="1"/>
</dbReference>
<feature type="compositionally biased region" description="Low complexity" evidence="5">
    <location>
        <begin position="30"/>
        <end position="53"/>
    </location>
</feature>
<feature type="region of interest" description="Disordered" evidence="5">
    <location>
        <begin position="249"/>
        <end position="282"/>
    </location>
</feature>
<gene>
    <name evidence="7" type="ORF">BN980_GECA13s02254g</name>
</gene>
<dbReference type="AlphaFoldDB" id="A0A0J9XFJ5"/>
<feature type="transmembrane region" description="Helical" evidence="6">
    <location>
        <begin position="315"/>
        <end position="337"/>
    </location>
</feature>
<dbReference type="InterPro" id="IPR051694">
    <property type="entry name" value="Immunoregulatory_rcpt-like"/>
</dbReference>
<keyword evidence="4 6" id="KW-0472">Membrane</keyword>
<accession>A0A0J9XFJ5</accession>
<feature type="compositionally biased region" description="Low complexity" evidence="5">
    <location>
        <begin position="64"/>
        <end position="79"/>
    </location>
</feature>
<keyword evidence="3 6" id="KW-1133">Transmembrane helix</keyword>